<evidence type="ECO:0008006" key="5">
    <source>
        <dbReference type="Google" id="ProtNLM"/>
    </source>
</evidence>
<sequence length="228" mass="25677">MIVSLAGGSDKAAIVSSASLSLSHRLLRSTEQRLHFLLKGTGRKQASPRRSQRRVNKRLAKSDVCVCGLNWLMAQPPHYVMILVFFFFFLWGSWGRTDTTERRKGEIVVMRGQRIVGLGRRMDVENRGRLHIVFFFFLLTSLRRGPFFFCFLFTGPDITFPRSRGTESVCYSKVAKEERKGERRAALAAAAGGIVRTCGLRSARLCPPRTTAVAPRERVGKRSAGRAR</sequence>
<evidence type="ECO:0000256" key="2">
    <source>
        <dbReference type="SAM" id="Phobius"/>
    </source>
</evidence>
<comment type="caution">
    <text evidence="3">The sequence shown here is derived from an EMBL/GenBank/DDBJ whole genome shotgun (WGS) entry which is preliminary data.</text>
</comment>
<keyword evidence="2" id="KW-1133">Transmembrane helix</keyword>
<reference evidence="3 4" key="1">
    <citation type="journal article" date="2021" name="Nat. Commun.">
        <title>Genetic determinants of endophytism in the Arabidopsis root mycobiome.</title>
        <authorList>
            <person name="Mesny F."/>
            <person name="Miyauchi S."/>
            <person name="Thiergart T."/>
            <person name="Pickel B."/>
            <person name="Atanasova L."/>
            <person name="Karlsson M."/>
            <person name="Huettel B."/>
            <person name="Barry K.W."/>
            <person name="Haridas S."/>
            <person name="Chen C."/>
            <person name="Bauer D."/>
            <person name="Andreopoulos W."/>
            <person name="Pangilinan J."/>
            <person name="LaButti K."/>
            <person name="Riley R."/>
            <person name="Lipzen A."/>
            <person name="Clum A."/>
            <person name="Drula E."/>
            <person name="Henrissat B."/>
            <person name="Kohler A."/>
            <person name="Grigoriev I.V."/>
            <person name="Martin F.M."/>
            <person name="Hacquard S."/>
        </authorList>
    </citation>
    <scope>NUCLEOTIDE SEQUENCE [LARGE SCALE GENOMIC DNA]</scope>
    <source>
        <strain evidence="3 4">MPI-SDFR-AT-0080</strain>
    </source>
</reference>
<keyword evidence="4" id="KW-1185">Reference proteome</keyword>
<keyword evidence="2" id="KW-0472">Membrane</keyword>
<gene>
    <name evidence="3" type="ORF">B0J12DRAFT_230356</name>
</gene>
<evidence type="ECO:0000313" key="3">
    <source>
        <dbReference type="EMBL" id="KAH7062221.1"/>
    </source>
</evidence>
<feature type="region of interest" description="Disordered" evidence="1">
    <location>
        <begin position="209"/>
        <end position="228"/>
    </location>
</feature>
<feature type="transmembrane region" description="Helical" evidence="2">
    <location>
        <begin position="130"/>
        <end position="154"/>
    </location>
</feature>
<keyword evidence="2" id="KW-0812">Transmembrane</keyword>
<proteinExistence type="predicted"/>
<accession>A0ABQ8GPY7</accession>
<dbReference type="EMBL" id="JAGTJR010000003">
    <property type="protein sequence ID" value="KAH7062221.1"/>
    <property type="molecule type" value="Genomic_DNA"/>
</dbReference>
<name>A0ABQ8GPY7_9PEZI</name>
<evidence type="ECO:0000313" key="4">
    <source>
        <dbReference type="Proteomes" id="UP000774617"/>
    </source>
</evidence>
<dbReference type="Proteomes" id="UP000774617">
    <property type="component" value="Unassembled WGS sequence"/>
</dbReference>
<organism evidence="3 4">
    <name type="scientific">Macrophomina phaseolina</name>
    <dbReference type="NCBI Taxonomy" id="35725"/>
    <lineage>
        <taxon>Eukaryota</taxon>
        <taxon>Fungi</taxon>
        <taxon>Dikarya</taxon>
        <taxon>Ascomycota</taxon>
        <taxon>Pezizomycotina</taxon>
        <taxon>Dothideomycetes</taxon>
        <taxon>Dothideomycetes incertae sedis</taxon>
        <taxon>Botryosphaeriales</taxon>
        <taxon>Botryosphaeriaceae</taxon>
        <taxon>Macrophomina</taxon>
    </lineage>
</organism>
<feature type="transmembrane region" description="Helical" evidence="2">
    <location>
        <begin position="78"/>
        <end position="94"/>
    </location>
</feature>
<protein>
    <recommendedName>
        <fullName evidence="5">Transmembrane protein</fullName>
    </recommendedName>
</protein>
<evidence type="ECO:0000256" key="1">
    <source>
        <dbReference type="SAM" id="MobiDB-lite"/>
    </source>
</evidence>